<comment type="caution">
    <text evidence="3">The sequence shown here is derived from an EMBL/GenBank/DDBJ whole genome shotgun (WGS) entry which is preliminary data.</text>
</comment>
<dbReference type="Proteomes" id="UP000226525">
    <property type="component" value="Unassembled WGS sequence"/>
</dbReference>
<dbReference type="InterPro" id="IPR003615">
    <property type="entry name" value="HNH_nuc"/>
</dbReference>
<accession>A0A2D6YH78</accession>
<dbReference type="EMBL" id="NZEX01000036">
    <property type="protein sequence ID" value="MAH62537.1"/>
    <property type="molecule type" value="Genomic_DNA"/>
</dbReference>
<dbReference type="AlphaFoldDB" id="A0A2D6YH78"/>
<evidence type="ECO:0000259" key="2">
    <source>
        <dbReference type="SMART" id="SM00507"/>
    </source>
</evidence>
<feature type="compositionally biased region" description="Acidic residues" evidence="1">
    <location>
        <begin position="116"/>
        <end position="129"/>
    </location>
</feature>
<dbReference type="CDD" id="cd00085">
    <property type="entry name" value="HNHc"/>
    <property type="match status" value="1"/>
</dbReference>
<dbReference type="Gene3D" id="1.10.30.50">
    <property type="match status" value="1"/>
</dbReference>
<keyword evidence="3" id="KW-0540">Nuclease</keyword>
<organism evidence="3 4">
    <name type="scientific">SAR324 cluster bacterium</name>
    <dbReference type="NCBI Taxonomy" id="2024889"/>
    <lineage>
        <taxon>Bacteria</taxon>
        <taxon>Deltaproteobacteria</taxon>
        <taxon>SAR324 cluster</taxon>
    </lineage>
</organism>
<dbReference type="GO" id="GO:0003676">
    <property type="term" value="F:nucleic acid binding"/>
    <property type="evidence" value="ECO:0007669"/>
    <property type="project" value="InterPro"/>
</dbReference>
<feature type="domain" description="HNH nuclease" evidence="2">
    <location>
        <begin position="13"/>
        <end position="66"/>
    </location>
</feature>
<proteinExistence type="predicted"/>
<dbReference type="SMART" id="SM00507">
    <property type="entry name" value="HNHc"/>
    <property type="match status" value="1"/>
</dbReference>
<keyword evidence="3" id="KW-0255">Endonuclease</keyword>
<evidence type="ECO:0000313" key="3">
    <source>
        <dbReference type="EMBL" id="MAH62537.1"/>
    </source>
</evidence>
<reference evidence="4" key="1">
    <citation type="submission" date="2017-09" db="EMBL/GenBank/DDBJ databases">
        <title>The Reconstruction of 2,631 Draft Metagenome-Assembled Genomes from the Global Oceans.</title>
        <authorList>
            <person name="Tully B.J."/>
            <person name="Graham E.D."/>
            <person name="Heidelberg J.F."/>
        </authorList>
    </citation>
    <scope>NUCLEOTIDE SEQUENCE [LARGE SCALE GENOMIC DNA]</scope>
</reference>
<dbReference type="GO" id="GO:0004519">
    <property type="term" value="F:endonuclease activity"/>
    <property type="evidence" value="ECO:0007669"/>
    <property type="project" value="UniProtKB-KW"/>
</dbReference>
<dbReference type="InterPro" id="IPR002711">
    <property type="entry name" value="HNH"/>
</dbReference>
<evidence type="ECO:0000313" key="4">
    <source>
        <dbReference type="Proteomes" id="UP000226525"/>
    </source>
</evidence>
<keyword evidence="3" id="KW-0378">Hydrolase</keyword>
<protein>
    <submittedName>
        <fullName evidence="3">HNH endonuclease</fullName>
    </submittedName>
</protein>
<name>A0A2D6YH78_9DELT</name>
<feature type="region of interest" description="Disordered" evidence="1">
    <location>
        <begin position="101"/>
        <end position="129"/>
    </location>
</feature>
<evidence type="ECO:0000256" key="1">
    <source>
        <dbReference type="SAM" id="MobiDB-lite"/>
    </source>
</evidence>
<dbReference type="GO" id="GO:0008270">
    <property type="term" value="F:zinc ion binding"/>
    <property type="evidence" value="ECO:0007669"/>
    <property type="project" value="InterPro"/>
</dbReference>
<sequence>MSPDERYHPDWLVMSRWVRQEFGNRCTRCKLSGNEDNIALQVHHIDGDPGNNALENLIPLCSRCHLQIEKEARQHAPYQHQQTELFEDSSYSKALGELRSKALAQQSQQKTKTSEDFEQEEWEWEQENH</sequence>
<dbReference type="Pfam" id="PF01844">
    <property type="entry name" value="HNH"/>
    <property type="match status" value="1"/>
</dbReference>
<gene>
    <name evidence="3" type="ORF">CMN54_03640</name>
</gene>